<evidence type="ECO:0000256" key="4">
    <source>
        <dbReference type="ARBA" id="ARBA00022512"/>
    </source>
</evidence>
<dbReference type="AlphaFoldDB" id="A0A978W5Z3"/>
<keyword evidence="5" id="KW-0964">Secreted</keyword>
<evidence type="ECO:0000256" key="8">
    <source>
        <dbReference type="ARBA" id="ARBA00022801"/>
    </source>
</evidence>
<dbReference type="GO" id="GO:0005975">
    <property type="term" value="P:carbohydrate metabolic process"/>
    <property type="evidence" value="ECO:0007669"/>
    <property type="project" value="InterPro"/>
</dbReference>
<proteinExistence type="inferred from homology"/>
<accession>A0A978W5Z3</accession>
<dbReference type="GO" id="GO:0071555">
    <property type="term" value="P:cell wall organization"/>
    <property type="evidence" value="ECO:0007669"/>
    <property type="project" value="UniProtKB-KW"/>
</dbReference>
<dbReference type="Pfam" id="PF00295">
    <property type="entry name" value="Glyco_hydro_28"/>
    <property type="match status" value="1"/>
</dbReference>
<evidence type="ECO:0000256" key="1">
    <source>
        <dbReference type="ARBA" id="ARBA00004191"/>
    </source>
</evidence>
<keyword evidence="9 13" id="KW-0326">Glycosidase</keyword>
<dbReference type="InterPro" id="IPR012334">
    <property type="entry name" value="Pectin_lyas_fold"/>
</dbReference>
<evidence type="ECO:0000256" key="2">
    <source>
        <dbReference type="ARBA" id="ARBA00008834"/>
    </source>
</evidence>
<dbReference type="FunFam" id="2.160.20.10:FF:000032">
    <property type="entry name" value="Pectin lyase-like superfamily protein"/>
    <property type="match status" value="1"/>
</dbReference>
<dbReference type="InterPro" id="IPR011050">
    <property type="entry name" value="Pectin_lyase_fold/virulence"/>
</dbReference>
<comment type="subcellular location">
    <subcellularLocation>
        <location evidence="1">Secreted</location>
        <location evidence="1">Cell wall</location>
    </subcellularLocation>
</comment>
<evidence type="ECO:0000256" key="5">
    <source>
        <dbReference type="ARBA" id="ARBA00022525"/>
    </source>
</evidence>
<keyword evidence="6" id="KW-0732">Signal</keyword>
<sequence length="504" mass="55333">MECSGELGGLRFLMNVVLQGQQIQAANDDDGNYKAVFSAYSDPSTTEIYNISLGVDLDARVSLILNWLFFFHFTNHTSAEGIAYIAEGSELMHAYGQLPQSGSTRTRPRFKRVFFLADFGAKGDGIANDTKAFIDAWEMACSFPLRTRLVIPVGSTYLVYPVNLGGPCRSKVTLKISGTIIAPKDPDVWIGLNPRKWLYFHGVNHLTVEGGGTINGMGKEWWARSCKRNSTNPCRHAPTAITFHRCKNLKVKNLMLVNSQQMHMAFTNCIRVLASHLKVIAPATSPNTDGVHISASKGVEIKESIIRTGDDCISIVSNSSRIKIRNIVCGPGHGISIGSLGKSKSRAEVHDIIVDGAFISNTENGVRIKTWQGGRGFASRITFQNLLMKNVSNPIIIDQYYCDSLLPCPNKTLAVKVENISFIHIKGTSATEEAIKFSCSDDWPCEGLYLEDIQLHSYNRGVTRSFCWEAYGLSLGLVDPPACFSSSGGFIKEKGLSDSAIHSF</sequence>
<dbReference type="Gene3D" id="2.160.20.10">
    <property type="entry name" value="Single-stranded right-handed beta-helix, Pectin lyase-like"/>
    <property type="match status" value="1"/>
</dbReference>
<keyword evidence="7" id="KW-0677">Repeat</keyword>
<keyword evidence="10" id="KW-0961">Cell wall biogenesis/degradation</keyword>
<dbReference type="EMBL" id="JAEACU010000001">
    <property type="protein sequence ID" value="KAH7547377.1"/>
    <property type="molecule type" value="Genomic_DNA"/>
</dbReference>
<evidence type="ECO:0000256" key="7">
    <source>
        <dbReference type="ARBA" id="ARBA00022737"/>
    </source>
</evidence>
<dbReference type="GO" id="GO:0004650">
    <property type="term" value="F:polygalacturonase activity"/>
    <property type="evidence" value="ECO:0007669"/>
    <property type="project" value="UniProtKB-EC"/>
</dbReference>
<gene>
    <name evidence="14" type="ORF">FEM48_Zijuj01G0303300</name>
</gene>
<keyword evidence="4" id="KW-0134">Cell wall</keyword>
<evidence type="ECO:0000313" key="14">
    <source>
        <dbReference type="EMBL" id="KAH7547377.1"/>
    </source>
</evidence>
<dbReference type="InterPro" id="IPR000743">
    <property type="entry name" value="Glyco_hydro_28"/>
</dbReference>
<comment type="similarity">
    <text evidence="2 13">Belongs to the glycosyl hydrolase 28 family.</text>
</comment>
<evidence type="ECO:0000256" key="12">
    <source>
        <dbReference type="PROSITE-ProRule" id="PRU10052"/>
    </source>
</evidence>
<dbReference type="PANTHER" id="PTHR31375">
    <property type="match status" value="1"/>
</dbReference>
<organism evidence="14 15">
    <name type="scientific">Ziziphus jujuba var. spinosa</name>
    <dbReference type="NCBI Taxonomy" id="714518"/>
    <lineage>
        <taxon>Eukaryota</taxon>
        <taxon>Viridiplantae</taxon>
        <taxon>Streptophyta</taxon>
        <taxon>Embryophyta</taxon>
        <taxon>Tracheophyta</taxon>
        <taxon>Spermatophyta</taxon>
        <taxon>Magnoliopsida</taxon>
        <taxon>eudicotyledons</taxon>
        <taxon>Gunneridae</taxon>
        <taxon>Pentapetalae</taxon>
        <taxon>rosids</taxon>
        <taxon>fabids</taxon>
        <taxon>Rosales</taxon>
        <taxon>Rhamnaceae</taxon>
        <taxon>Paliureae</taxon>
        <taxon>Ziziphus</taxon>
    </lineage>
</organism>
<dbReference type="SUPFAM" id="SSF51126">
    <property type="entry name" value="Pectin lyase-like"/>
    <property type="match status" value="1"/>
</dbReference>
<dbReference type="Proteomes" id="UP000813462">
    <property type="component" value="Unassembled WGS sequence"/>
</dbReference>
<dbReference type="EC" id="3.2.1.15" evidence="3"/>
<evidence type="ECO:0000256" key="11">
    <source>
        <dbReference type="ARBA" id="ARBA00034074"/>
    </source>
</evidence>
<evidence type="ECO:0000256" key="13">
    <source>
        <dbReference type="RuleBase" id="RU361169"/>
    </source>
</evidence>
<keyword evidence="8 13" id="KW-0378">Hydrolase</keyword>
<dbReference type="PROSITE" id="PS00502">
    <property type="entry name" value="POLYGALACTURONASE"/>
    <property type="match status" value="1"/>
</dbReference>
<name>A0A978W5Z3_ZIZJJ</name>
<evidence type="ECO:0000256" key="6">
    <source>
        <dbReference type="ARBA" id="ARBA00022729"/>
    </source>
</evidence>
<evidence type="ECO:0000256" key="3">
    <source>
        <dbReference type="ARBA" id="ARBA00012736"/>
    </source>
</evidence>
<evidence type="ECO:0000256" key="10">
    <source>
        <dbReference type="ARBA" id="ARBA00023316"/>
    </source>
</evidence>
<evidence type="ECO:0000313" key="15">
    <source>
        <dbReference type="Proteomes" id="UP000813462"/>
    </source>
</evidence>
<evidence type="ECO:0000256" key="9">
    <source>
        <dbReference type="ARBA" id="ARBA00023295"/>
    </source>
</evidence>
<protein>
    <recommendedName>
        <fullName evidence="3">endo-polygalacturonase</fullName>
        <ecNumber evidence="3">3.2.1.15</ecNumber>
    </recommendedName>
</protein>
<feature type="active site" evidence="12">
    <location>
        <position position="333"/>
    </location>
</feature>
<comment type="caution">
    <text evidence="14">The sequence shown here is derived from an EMBL/GenBank/DDBJ whole genome shotgun (WGS) entry which is preliminary data.</text>
</comment>
<comment type="catalytic activity">
    <reaction evidence="11">
        <text>(1,4-alpha-D-galacturonosyl)n+m + H2O = (1,4-alpha-D-galacturonosyl)n + (1,4-alpha-D-galacturonosyl)m.</text>
        <dbReference type="EC" id="3.2.1.15"/>
    </reaction>
</comment>
<reference evidence="14" key="1">
    <citation type="journal article" date="2021" name="Front. Plant Sci.">
        <title>Chromosome-Scale Genome Assembly for Chinese Sour Jujube and Insights Into Its Genome Evolution and Domestication Signature.</title>
        <authorList>
            <person name="Shen L.-Y."/>
            <person name="Luo H."/>
            <person name="Wang X.-L."/>
            <person name="Wang X.-M."/>
            <person name="Qiu X.-J."/>
            <person name="Liu H."/>
            <person name="Zhou S.-S."/>
            <person name="Jia K.-H."/>
            <person name="Nie S."/>
            <person name="Bao Y.-T."/>
            <person name="Zhang R.-G."/>
            <person name="Yun Q.-Z."/>
            <person name="Chai Y.-H."/>
            <person name="Lu J.-Y."/>
            <person name="Li Y."/>
            <person name="Zhao S.-W."/>
            <person name="Mao J.-F."/>
            <person name="Jia S.-G."/>
            <person name="Mao Y.-M."/>
        </authorList>
    </citation>
    <scope>NUCLEOTIDE SEQUENCE</scope>
    <source>
        <strain evidence="14">AT0</strain>
        <tissue evidence="14">Leaf</tissue>
    </source>
</reference>